<dbReference type="SUPFAM" id="SSF56214">
    <property type="entry name" value="4'-phosphopantetheinyl transferase"/>
    <property type="match status" value="2"/>
</dbReference>
<dbReference type="GO" id="GO:0005829">
    <property type="term" value="C:cytosol"/>
    <property type="evidence" value="ECO:0007669"/>
    <property type="project" value="TreeGrafter"/>
</dbReference>
<reference evidence="5" key="2">
    <citation type="submission" date="2021-04" db="EMBL/GenBank/DDBJ databases">
        <authorList>
            <person name="Gilroy R."/>
        </authorList>
    </citation>
    <scope>NUCLEOTIDE SEQUENCE</scope>
    <source>
        <strain evidence="5">ChiSxjej1B13-11762</strain>
    </source>
</reference>
<accession>A0A9D1R9X8</accession>
<dbReference type="Proteomes" id="UP000824263">
    <property type="component" value="Unassembled WGS sequence"/>
</dbReference>
<dbReference type="GO" id="GO:0000287">
    <property type="term" value="F:magnesium ion binding"/>
    <property type="evidence" value="ECO:0007669"/>
    <property type="project" value="InterPro"/>
</dbReference>
<proteinExistence type="inferred from homology"/>
<feature type="domain" description="4'-phosphopantetheinyl transferase" evidence="3">
    <location>
        <begin position="103"/>
        <end position="207"/>
    </location>
</feature>
<dbReference type="Pfam" id="PF01648">
    <property type="entry name" value="ACPS"/>
    <property type="match status" value="1"/>
</dbReference>
<reference evidence="5" key="1">
    <citation type="journal article" date="2021" name="PeerJ">
        <title>Extensive microbial diversity within the chicken gut microbiome revealed by metagenomics and culture.</title>
        <authorList>
            <person name="Gilroy R."/>
            <person name="Ravi A."/>
            <person name="Getino M."/>
            <person name="Pursley I."/>
            <person name="Horton D.L."/>
            <person name="Alikhan N.F."/>
            <person name="Baker D."/>
            <person name="Gharbi K."/>
            <person name="Hall N."/>
            <person name="Watson M."/>
            <person name="Adriaenssens E.M."/>
            <person name="Foster-Nyarko E."/>
            <person name="Jarju S."/>
            <person name="Secka A."/>
            <person name="Antonio M."/>
            <person name="Oren A."/>
            <person name="Chaudhuri R.R."/>
            <person name="La Ragione R."/>
            <person name="Hildebrand F."/>
            <person name="Pallen M.J."/>
        </authorList>
    </citation>
    <scope>NUCLEOTIDE SEQUENCE</scope>
    <source>
        <strain evidence="5">ChiSxjej1B13-11762</strain>
    </source>
</reference>
<dbReference type="GO" id="GO:0008897">
    <property type="term" value="F:holo-[acyl-carrier-protein] synthase activity"/>
    <property type="evidence" value="ECO:0007669"/>
    <property type="project" value="InterPro"/>
</dbReference>
<dbReference type="InterPro" id="IPR008278">
    <property type="entry name" value="4-PPantetheinyl_Trfase_dom"/>
</dbReference>
<evidence type="ECO:0000259" key="4">
    <source>
        <dbReference type="Pfam" id="PF22624"/>
    </source>
</evidence>
<evidence type="ECO:0000259" key="3">
    <source>
        <dbReference type="Pfam" id="PF01648"/>
    </source>
</evidence>
<dbReference type="InterPro" id="IPR050559">
    <property type="entry name" value="P-Pant_transferase_sf"/>
</dbReference>
<comment type="similarity">
    <text evidence="1">Belongs to the P-Pant transferase superfamily. Gsp/Sfp/HetI/AcpT family.</text>
</comment>
<sequence>MWLLPIYNHGFESTDFKYLSPGEQAAASRFSRPDDRQRYLAAHAALRRILSSYLACPARDLAFSSNEYGKPFLSYPHDHRRPLHFSLSHSGEYTALAFSLTSPVGIDIERSRSSVKPLEISKRFYHPKEAGQIACLPPSEQKTAFFRLWTLREAFLKGLGTGFHTRPDSFCICPDPHSDAFCIEKGPADYSRWKLVPISAPEGYFCSLAYQES</sequence>
<dbReference type="AlphaFoldDB" id="A0A9D1R9X8"/>
<dbReference type="GO" id="GO:0019878">
    <property type="term" value="P:lysine biosynthetic process via aminoadipic acid"/>
    <property type="evidence" value="ECO:0007669"/>
    <property type="project" value="TreeGrafter"/>
</dbReference>
<dbReference type="PANTHER" id="PTHR12215:SF10">
    <property type="entry name" value="L-AMINOADIPATE-SEMIALDEHYDE DEHYDROGENASE-PHOSPHOPANTETHEINYL TRANSFERASE"/>
    <property type="match status" value="1"/>
</dbReference>
<comment type="caution">
    <text evidence="5">The sequence shown here is derived from an EMBL/GenBank/DDBJ whole genome shotgun (WGS) entry which is preliminary data.</text>
</comment>
<evidence type="ECO:0000256" key="2">
    <source>
        <dbReference type="ARBA" id="ARBA00022679"/>
    </source>
</evidence>
<keyword evidence="2 5" id="KW-0808">Transferase</keyword>
<name>A0A9D1R9X8_9FIRM</name>
<gene>
    <name evidence="5" type="ORF">H9873_04525</name>
</gene>
<dbReference type="InterPro" id="IPR037143">
    <property type="entry name" value="4-PPantetheinyl_Trfase_dom_sf"/>
</dbReference>
<dbReference type="InterPro" id="IPR055066">
    <property type="entry name" value="AASDHPPT_N"/>
</dbReference>
<organism evidence="5 6">
    <name type="scientific">Candidatus Dorea gallistercoris</name>
    <dbReference type="NCBI Taxonomy" id="2838542"/>
    <lineage>
        <taxon>Bacteria</taxon>
        <taxon>Bacillati</taxon>
        <taxon>Bacillota</taxon>
        <taxon>Clostridia</taxon>
        <taxon>Lachnospirales</taxon>
        <taxon>Lachnospiraceae</taxon>
        <taxon>Dorea</taxon>
    </lineage>
</organism>
<feature type="domain" description="4'-phosphopantetheinyl transferase N-terminal" evidence="4">
    <location>
        <begin position="16"/>
        <end position="97"/>
    </location>
</feature>
<protein>
    <submittedName>
        <fullName evidence="5">4'-phosphopantetheinyl transferase superfamily protein</fullName>
    </submittedName>
</protein>
<dbReference type="Pfam" id="PF22624">
    <property type="entry name" value="AASDHPPT_N"/>
    <property type="match status" value="1"/>
</dbReference>
<evidence type="ECO:0000313" key="6">
    <source>
        <dbReference type="Proteomes" id="UP000824263"/>
    </source>
</evidence>
<evidence type="ECO:0000313" key="5">
    <source>
        <dbReference type="EMBL" id="HIW83570.1"/>
    </source>
</evidence>
<evidence type="ECO:0000256" key="1">
    <source>
        <dbReference type="ARBA" id="ARBA00010990"/>
    </source>
</evidence>
<dbReference type="PANTHER" id="PTHR12215">
    <property type="entry name" value="PHOSPHOPANTETHEINE TRANSFERASE"/>
    <property type="match status" value="1"/>
</dbReference>
<dbReference type="EMBL" id="DXGF01000085">
    <property type="protein sequence ID" value="HIW83570.1"/>
    <property type="molecule type" value="Genomic_DNA"/>
</dbReference>
<dbReference type="Gene3D" id="3.90.470.20">
    <property type="entry name" value="4'-phosphopantetheinyl transferase domain"/>
    <property type="match status" value="2"/>
</dbReference>